<keyword evidence="3" id="KW-1185">Reference proteome</keyword>
<dbReference type="AlphaFoldDB" id="A0A2A5RNF7"/>
<evidence type="ECO:0000313" key="3">
    <source>
        <dbReference type="Proteomes" id="UP000218181"/>
    </source>
</evidence>
<proteinExistence type="predicted"/>
<dbReference type="EMBL" id="JXJU01000002">
    <property type="protein sequence ID" value="PCS00889.1"/>
    <property type="molecule type" value="Genomic_DNA"/>
</dbReference>
<name>A0A2A5RNF7_9LACT</name>
<reference evidence="2 3" key="1">
    <citation type="submission" date="2014-12" db="EMBL/GenBank/DDBJ databases">
        <title>Draft genome sequences of 10 type strains of Lactococcus.</title>
        <authorList>
            <person name="Sun Z."/>
            <person name="Zhong Z."/>
            <person name="Liu W."/>
            <person name="Zhang W."/>
            <person name="Zhang H."/>
        </authorList>
    </citation>
    <scope>NUCLEOTIDE SEQUENCE [LARGE SCALE GENOMIC DNA]</scope>
    <source>
        <strain evidence="2 3">JCM 16395</strain>
    </source>
</reference>
<dbReference type="Proteomes" id="UP000218181">
    <property type="component" value="Unassembled WGS sequence"/>
</dbReference>
<keyword evidence="1" id="KW-0812">Transmembrane</keyword>
<keyword evidence="1" id="KW-1133">Transmembrane helix</keyword>
<evidence type="ECO:0000313" key="2">
    <source>
        <dbReference type="EMBL" id="PCS00889.1"/>
    </source>
</evidence>
<protein>
    <submittedName>
        <fullName evidence="2">Uncharacterized protein</fullName>
    </submittedName>
</protein>
<gene>
    <name evidence="2" type="ORF">RT41_GL000679</name>
</gene>
<comment type="caution">
    <text evidence="2">The sequence shown here is derived from an EMBL/GenBank/DDBJ whole genome shotgun (WGS) entry which is preliminary data.</text>
</comment>
<sequence>MTSFLISNENAKGLGFVMFSQTHLVSFCLLALISYLLIIFYRSLSALTKTRMRLG</sequence>
<feature type="transmembrane region" description="Helical" evidence="1">
    <location>
        <begin position="24"/>
        <end position="44"/>
    </location>
</feature>
<keyword evidence="1" id="KW-0472">Membrane</keyword>
<evidence type="ECO:0000256" key="1">
    <source>
        <dbReference type="SAM" id="Phobius"/>
    </source>
</evidence>
<organism evidence="2 3">
    <name type="scientific">Lactococcus fujiensis JCM 16395</name>
    <dbReference type="NCBI Taxonomy" id="1291764"/>
    <lineage>
        <taxon>Bacteria</taxon>
        <taxon>Bacillati</taxon>
        <taxon>Bacillota</taxon>
        <taxon>Bacilli</taxon>
        <taxon>Lactobacillales</taxon>
        <taxon>Streptococcaceae</taxon>
        <taxon>Lactococcus</taxon>
    </lineage>
</organism>
<accession>A0A2A5RNF7</accession>